<dbReference type="InterPro" id="IPR043129">
    <property type="entry name" value="ATPase_NBD"/>
</dbReference>
<evidence type="ECO:0000313" key="2">
    <source>
        <dbReference type="EMBL" id="KRM34701.1"/>
    </source>
</evidence>
<dbReference type="PANTHER" id="PTHR18964:SF165">
    <property type="entry name" value="BETA-GLUCOSIDE KINASE"/>
    <property type="match status" value="1"/>
</dbReference>
<dbReference type="Proteomes" id="UP000051735">
    <property type="component" value="Unassembled WGS sequence"/>
</dbReference>
<comment type="similarity">
    <text evidence="1">Belongs to the ROK (NagC/XylR) family.</text>
</comment>
<dbReference type="PANTHER" id="PTHR18964">
    <property type="entry name" value="ROK (REPRESSOR, ORF, KINASE) FAMILY"/>
    <property type="match status" value="1"/>
</dbReference>
<dbReference type="Pfam" id="PF00480">
    <property type="entry name" value="ROK"/>
    <property type="match status" value="1"/>
</dbReference>
<organism evidence="2 3">
    <name type="scientific">Lactobacillus intestinalis DSM 6629</name>
    <dbReference type="NCBI Taxonomy" id="1423761"/>
    <lineage>
        <taxon>Bacteria</taxon>
        <taxon>Bacillati</taxon>
        <taxon>Bacillota</taxon>
        <taxon>Bacilli</taxon>
        <taxon>Lactobacillales</taxon>
        <taxon>Lactobacillaceae</taxon>
        <taxon>Lactobacillus</taxon>
    </lineage>
</organism>
<name>A0ABR5PSV6_9LACO</name>
<evidence type="ECO:0000256" key="1">
    <source>
        <dbReference type="ARBA" id="ARBA00006479"/>
    </source>
</evidence>
<keyword evidence="3" id="KW-1185">Reference proteome</keyword>
<dbReference type="InterPro" id="IPR000600">
    <property type="entry name" value="ROK"/>
</dbReference>
<proteinExistence type="inferred from homology"/>
<sequence length="293" mass="31873">MDRKRENMTDYYLAFDVGGTTIKYGLVDKNLNISHTGKVATEKNKDGHILKMLKKVTSQFKNEYHLIGIGVSTAGIVGKNGEIAYAGPTILDYRGTPIKAELEKDFNLHTNVVNDVDAALLGEKLAGNAKGYTSIYCVALGTGIGGAYYEAGKMFSGAHGTANNIGWTLYDVKTKTNFEQRASTLSLQAKLAPLGIDPIEGFKRAKTGSSQEKKIIADWSLEVAEGLSNILLLFDPEVLIIGGAVSKQGDYLKELLEKQLKKILPPNLCKTKIKMASLGNKAQLYGAIEKFFD</sequence>
<accession>A0ABR5PSV6</accession>
<gene>
    <name evidence="2" type="ORF">FC44_GL000745</name>
</gene>
<protein>
    <submittedName>
        <fullName evidence="2">Glucokinase</fullName>
    </submittedName>
</protein>
<evidence type="ECO:0000313" key="3">
    <source>
        <dbReference type="Proteomes" id="UP000051735"/>
    </source>
</evidence>
<dbReference type="SUPFAM" id="SSF53067">
    <property type="entry name" value="Actin-like ATPase domain"/>
    <property type="match status" value="1"/>
</dbReference>
<comment type="caution">
    <text evidence="2">The sequence shown here is derived from an EMBL/GenBank/DDBJ whole genome shotgun (WGS) entry which is preliminary data.</text>
</comment>
<reference evidence="2 3" key="1">
    <citation type="journal article" date="2015" name="Genome Announc.">
        <title>Expanding the biotechnology potential of lactobacilli through comparative genomics of 213 strains and associated genera.</title>
        <authorList>
            <person name="Sun Z."/>
            <person name="Harris H.M."/>
            <person name="McCann A."/>
            <person name="Guo C."/>
            <person name="Argimon S."/>
            <person name="Zhang W."/>
            <person name="Yang X."/>
            <person name="Jeffery I.B."/>
            <person name="Cooney J.C."/>
            <person name="Kagawa T.F."/>
            <person name="Liu W."/>
            <person name="Song Y."/>
            <person name="Salvetti E."/>
            <person name="Wrobel A."/>
            <person name="Rasinkangas P."/>
            <person name="Parkhill J."/>
            <person name="Rea M.C."/>
            <person name="O'Sullivan O."/>
            <person name="Ritari J."/>
            <person name="Douillard F.P."/>
            <person name="Paul Ross R."/>
            <person name="Yang R."/>
            <person name="Briner A.E."/>
            <person name="Felis G.E."/>
            <person name="de Vos W.M."/>
            <person name="Barrangou R."/>
            <person name="Klaenhammer T.R."/>
            <person name="Caufield P.W."/>
            <person name="Cui Y."/>
            <person name="Zhang H."/>
            <person name="O'Toole P.W."/>
        </authorList>
    </citation>
    <scope>NUCLEOTIDE SEQUENCE [LARGE SCALE GENOMIC DNA]</scope>
    <source>
        <strain evidence="2 3">DSM 6629</strain>
    </source>
</reference>
<dbReference type="Gene3D" id="3.30.420.40">
    <property type="match status" value="2"/>
</dbReference>
<dbReference type="EMBL" id="AZGN01000001">
    <property type="protein sequence ID" value="KRM34701.1"/>
    <property type="molecule type" value="Genomic_DNA"/>
</dbReference>